<feature type="compositionally biased region" description="Basic and acidic residues" evidence="4">
    <location>
        <begin position="483"/>
        <end position="499"/>
    </location>
</feature>
<comment type="similarity">
    <text evidence="1">Belongs to the glycosyl hydrolase 13 family.</text>
</comment>
<dbReference type="CDD" id="cd11326">
    <property type="entry name" value="AmyAc_Glg_debranch"/>
    <property type="match status" value="1"/>
</dbReference>
<evidence type="ECO:0000256" key="2">
    <source>
        <dbReference type="ARBA" id="ARBA00022801"/>
    </source>
</evidence>
<dbReference type="InterPro" id="IPR013783">
    <property type="entry name" value="Ig-like_fold"/>
</dbReference>
<evidence type="ECO:0000259" key="5">
    <source>
        <dbReference type="SMART" id="SM00642"/>
    </source>
</evidence>
<evidence type="ECO:0000256" key="3">
    <source>
        <dbReference type="ARBA" id="ARBA00023295"/>
    </source>
</evidence>
<evidence type="ECO:0000313" key="6">
    <source>
        <dbReference type="EMBL" id="MDT0259835.1"/>
    </source>
</evidence>
<organism evidence="6 7">
    <name type="scientific">Jatrophihabitans lederbergiae</name>
    <dbReference type="NCBI Taxonomy" id="3075547"/>
    <lineage>
        <taxon>Bacteria</taxon>
        <taxon>Bacillati</taxon>
        <taxon>Actinomycetota</taxon>
        <taxon>Actinomycetes</taxon>
        <taxon>Jatrophihabitantales</taxon>
        <taxon>Jatrophihabitantaceae</taxon>
        <taxon>Jatrophihabitans</taxon>
    </lineage>
</organism>
<dbReference type="EMBL" id="JAVREH010000001">
    <property type="protein sequence ID" value="MDT0259835.1"/>
    <property type="molecule type" value="Genomic_DNA"/>
</dbReference>
<comment type="caution">
    <text evidence="6">The sequence shown here is derived from an EMBL/GenBank/DDBJ whole genome shotgun (WGS) entry which is preliminary data.</text>
</comment>
<dbReference type="InterPro" id="IPR014756">
    <property type="entry name" value="Ig_E-set"/>
</dbReference>
<feature type="region of interest" description="Disordered" evidence="4">
    <location>
        <begin position="483"/>
        <end position="503"/>
    </location>
</feature>
<dbReference type="Gene3D" id="2.60.40.1180">
    <property type="entry name" value="Golgi alpha-mannosidase II"/>
    <property type="match status" value="1"/>
</dbReference>
<dbReference type="SMART" id="SM00642">
    <property type="entry name" value="Aamy"/>
    <property type="match status" value="1"/>
</dbReference>
<dbReference type="InterPro" id="IPR011837">
    <property type="entry name" value="Glycogen_debranch_GlgX"/>
</dbReference>
<dbReference type="CDD" id="cd02856">
    <property type="entry name" value="E_set_GDE_Isoamylase_N"/>
    <property type="match status" value="1"/>
</dbReference>
<keyword evidence="2" id="KW-0378">Hydrolase</keyword>
<gene>
    <name evidence="6" type="primary">glgX</name>
    <name evidence="6" type="ORF">RM423_00340</name>
</gene>
<dbReference type="RefSeq" id="WP_311420994.1">
    <property type="nucleotide sequence ID" value="NZ_JAVREH010000001.1"/>
</dbReference>
<dbReference type="SUPFAM" id="SSF81296">
    <property type="entry name" value="E set domains"/>
    <property type="match status" value="1"/>
</dbReference>
<evidence type="ECO:0000256" key="4">
    <source>
        <dbReference type="SAM" id="MobiDB-lite"/>
    </source>
</evidence>
<dbReference type="Pfam" id="PF00128">
    <property type="entry name" value="Alpha-amylase"/>
    <property type="match status" value="1"/>
</dbReference>
<dbReference type="InterPro" id="IPR013780">
    <property type="entry name" value="Glyco_hydro_b"/>
</dbReference>
<dbReference type="InterPro" id="IPR044505">
    <property type="entry name" value="GlgX_Isoamylase_N_E_set"/>
</dbReference>
<dbReference type="PANTHER" id="PTHR43002">
    <property type="entry name" value="GLYCOGEN DEBRANCHING ENZYME"/>
    <property type="match status" value="1"/>
</dbReference>
<dbReference type="NCBIfam" id="TIGR02100">
    <property type="entry name" value="glgX_debranch"/>
    <property type="match status" value="1"/>
</dbReference>
<keyword evidence="7" id="KW-1185">Reference proteome</keyword>
<feature type="domain" description="Glycosyl hydrolase family 13 catalytic" evidence="5">
    <location>
        <begin position="149"/>
        <end position="586"/>
    </location>
</feature>
<dbReference type="Pfam" id="PF02922">
    <property type="entry name" value="CBM_48"/>
    <property type="match status" value="1"/>
</dbReference>
<name>A0ABU2J4C7_9ACTN</name>
<dbReference type="Gene3D" id="2.60.40.10">
    <property type="entry name" value="Immunoglobulins"/>
    <property type="match status" value="1"/>
</dbReference>
<evidence type="ECO:0000256" key="1">
    <source>
        <dbReference type="ARBA" id="ARBA00008061"/>
    </source>
</evidence>
<keyword evidence="3" id="KW-0326">Glycosidase</keyword>
<proteinExistence type="inferred from homology"/>
<dbReference type="InterPro" id="IPR006047">
    <property type="entry name" value="GH13_cat_dom"/>
</dbReference>
<dbReference type="InterPro" id="IPR017853">
    <property type="entry name" value="GH"/>
</dbReference>
<evidence type="ECO:0000313" key="7">
    <source>
        <dbReference type="Proteomes" id="UP001183176"/>
    </source>
</evidence>
<dbReference type="Gene3D" id="3.20.20.80">
    <property type="entry name" value="Glycosidases"/>
    <property type="match status" value="1"/>
</dbReference>
<dbReference type="SUPFAM" id="SSF51445">
    <property type="entry name" value="(Trans)glycosidases"/>
    <property type="match status" value="1"/>
</dbReference>
<accession>A0ABU2J4C7</accession>
<protein>
    <submittedName>
        <fullName evidence="6">Glycogen debranching protein GlgX</fullName>
    </submittedName>
</protein>
<dbReference type="SUPFAM" id="SSF51011">
    <property type="entry name" value="Glycosyl hydrolase domain"/>
    <property type="match status" value="1"/>
</dbReference>
<reference evidence="7" key="1">
    <citation type="submission" date="2023-07" db="EMBL/GenBank/DDBJ databases">
        <title>30 novel species of actinomycetes from the DSMZ collection.</title>
        <authorList>
            <person name="Nouioui I."/>
        </authorList>
    </citation>
    <scope>NUCLEOTIDE SEQUENCE [LARGE SCALE GENOMIC DNA]</scope>
    <source>
        <strain evidence="7">DSM 44399</strain>
    </source>
</reference>
<dbReference type="Proteomes" id="UP001183176">
    <property type="component" value="Unassembled WGS sequence"/>
</dbReference>
<dbReference type="InterPro" id="IPR004193">
    <property type="entry name" value="Glyco_hydro_13_N"/>
</dbReference>
<sequence length="721" mass="80022">MESAADLSHVVARRLDSAPDEFGAVASWPGKPFPLGASWDGEGTNFSVWSPTATRAEVCLFDSTGAEHRARLVEQSFHIWHGYLPGINPGQRYGYRLDGPYNPSTGLRHNRHKLLIDPYARAIEGDFIDNDAVYGDNELDSAPYVPRSVVVVDSFPWGNDPRPNRPWDDTIIYELHVKGFTARHPDIPADLRGTYAGLAHPAVISYLKDLGVTAVELLPIHQFVSEPALQRRGAKNYWGYNSIGFFAPHAAYATHTGRLGGNQVREFKAMVRAMHTAGIEVILDVVYNHTGEATPDGPTLSFRGIDNAAYYRVDPADPSRYLDYTGCGNTLDVRTPAVLQLVMDSLRYWVTEMHVDGFRFDLASALARSLHDVDKLSSFFDTIHQDPVISQVKLIAEPWDIGDGGYQVGEFPPLWTEWNGKYRDTVRDFWAHGAGGVRDLAFRLTGSSDLYADDGRSPFASINFVTAHDGFTLRDLASYERKHNEANGENNRDGTDDNRSINFGVEGETADEGVNTLRLRQVRNLLTTLLVSTGVPMLVAGDERYRTQGGNNNAYVQDNEISWIDWSDTEAGADLLALTRRLIALRKQSPVLRRHAFFEGRPLPGGDGCKDLAWFHASGRELHDGDWFDTALRTIGMYLDGQGLRHRGPRGNVITDESYLLVLHSGDEPVRFLLPGRPWAEQYESVIDTTEVSGTAVSTVAAGTQLLVQARSVLLLRAVRV</sequence>